<sequence length="451" mass="52744">MEIMISIVIFLYIVPSKMYSRRLGYKGVIMHPEVEQRMADDFADHLKETKEFHKDVYETYRILHNHTDKFKLKRLKPSKVVGEKRKITLKNNRKKELHLQTLSRKQPLLFQIDDFLFSDECEYLKELAMNSGLEKSEILEDELGAVSNYGIIGEIGFEECDLDKDKKCNTSELGLLFQKEYDARLNQLVIFEIMKKTLWDFNLDGFISPWEWNLKNLTTLVHILQNQKQSNPMIRSRFSHQTWLQQTSSKDKILKSIQDRLYQVTRLPKAIIQNNEDLQVVKYTPGGHYDCHMDTGAGFGKNSYLPCCHLKMDGECNVCRFMTVLYYLSDVEQGGETAFPIAGQKNITRNDLNSKPFEHYCSLSAHCHKSKLKVQPKKGRAIIWYNHYIDPRTDWLGAMDRSSMHGGCAVHKGVKWIANNWIDAAHLKKHDMLSWAIQEKERKIQRDQKET</sequence>
<feature type="domain" description="Fe2OG dioxygenase" evidence="7">
    <location>
        <begin position="274"/>
        <end position="424"/>
    </location>
</feature>
<evidence type="ECO:0000256" key="6">
    <source>
        <dbReference type="ARBA" id="ARBA00023004"/>
    </source>
</evidence>
<dbReference type="AlphaFoldDB" id="A0A7M5VDL2"/>
<keyword evidence="2" id="KW-0479">Metal-binding</keyword>
<dbReference type="PROSITE" id="PS51471">
    <property type="entry name" value="FE2OG_OXY"/>
    <property type="match status" value="1"/>
</dbReference>
<evidence type="ECO:0000259" key="7">
    <source>
        <dbReference type="PROSITE" id="PS51471"/>
    </source>
</evidence>
<evidence type="ECO:0000313" key="8">
    <source>
        <dbReference type="EnsemblMetazoa" id="CLYHEMP007966.1"/>
    </source>
</evidence>
<dbReference type="InterPro" id="IPR006620">
    <property type="entry name" value="Pro_4_hyd_alph"/>
</dbReference>
<dbReference type="GO" id="GO:0005506">
    <property type="term" value="F:iron ion binding"/>
    <property type="evidence" value="ECO:0007669"/>
    <property type="project" value="InterPro"/>
</dbReference>
<dbReference type="InterPro" id="IPR045054">
    <property type="entry name" value="P4HA-like"/>
</dbReference>
<dbReference type="InterPro" id="IPR005123">
    <property type="entry name" value="Oxoglu/Fe-dep_dioxygenase_dom"/>
</dbReference>
<dbReference type="Gene3D" id="2.60.120.620">
    <property type="entry name" value="q2cbj1_9rhob like domain"/>
    <property type="match status" value="1"/>
</dbReference>
<reference evidence="8" key="1">
    <citation type="submission" date="2021-01" db="UniProtKB">
        <authorList>
            <consortium name="EnsemblMetazoa"/>
        </authorList>
    </citation>
    <scope>IDENTIFICATION</scope>
</reference>
<proteinExistence type="predicted"/>
<dbReference type="PANTHER" id="PTHR10869">
    <property type="entry name" value="PROLYL 4-HYDROXYLASE ALPHA SUBUNIT"/>
    <property type="match status" value="1"/>
</dbReference>
<dbReference type="InterPro" id="IPR044862">
    <property type="entry name" value="Pro_4_hyd_alph_FE2OG_OXY"/>
</dbReference>
<keyword evidence="5" id="KW-0560">Oxidoreductase</keyword>
<evidence type="ECO:0000256" key="1">
    <source>
        <dbReference type="ARBA" id="ARBA00001961"/>
    </source>
</evidence>
<keyword evidence="4" id="KW-0223">Dioxygenase</keyword>
<keyword evidence="6" id="KW-0408">Iron</keyword>
<dbReference type="PANTHER" id="PTHR10869:SF246">
    <property type="entry name" value="TRANSMEMBRANE PROLYL 4-HYDROXYLASE"/>
    <property type="match status" value="1"/>
</dbReference>
<evidence type="ECO:0000256" key="4">
    <source>
        <dbReference type="ARBA" id="ARBA00022964"/>
    </source>
</evidence>
<keyword evidence="3" id="KW-0847">Vitamin C</keyword>
<organism evidence="8 9">
    <name type="scientific">Clytia hemisphaerica</name>
    <dbReference type="NCBI Taxonomy" id="252671"/>
    <lineage>
        <taxon>Eukaryota</taxon>
        <taxon>Metazoa</taxon>
        <taxon>Cnidaria</taxon>
        <taxon>Hydrozoa</taxon>
        <taxon>Hydroidolina</taxon>
        <taxon>Leptothecata</taxon>
        <taxon>Obeliida</taxon>
        <taxon>Clytiidae</taxon>
        <taxon>Clytia</taxon>
    </lineage>
</organism>
<comment type="cofactor">
    <cofactor evidence="1">
        <name>L-ascorbate</name>
        <dbReference type="ChEBI" id="CHEBI:38290"/>
    </cofactor>
</comment>
<dbReference type="Pfam" id="PF13640">
    <property type="entry name" value="2OG-FeII_Oxy_3"/>
    <property type="match status" value="1"/>
</dbReference>
<dbReference type="GO" id="GO:0005783">
    <property type="term" value="C:endoplasmic reticulum"/>
    <property type="evidence" value="ECO:0007669"/>
    <property type="project" value="TreeGrafter"/>
</dbReference>
<name>A0A7M5VDL2_9CNID</name>
<dbReference type="SMART" id="SM00702">
    <property type="entry name" value="P4Hc"/>
    <property type="match status" value="1"/>
</dbReference>
<dbReference type="GO" id="GO:0004656">
    <property type="term" value="F:procollagen-proline 4-dioxygenase activity"/>
    <property type="evidence" value="ECO:0007669"/>
    <property type="project" value="TreeGrafter"/>
</dbReference>
<accession>A0A7M5VDL2</accession>
<evidence type="ECO:0000256" key="5">
    <source>
        <dbReference type="ARBA" id="ARBA00023002"/>
    </source>
</evidence>
<dbReference type="OrthoDB" id="5954436at2759"/>
<dbReference type="Proteomes" id="UP000594262">
    <property type="component" value="Unplaced"/>
</dbReference>
<dbReference type="GO" id="GO:0031418">
    <property type="term" value="F:L-ascorbic acid binding"/>
    <property type="evidence" value="ECO:0007669"/>
    <property type="project" value="UniProtKB-KW"/>
</dbReference>
<evidence type="ECO:0000256" key="2">
    <source>
        <dbReference type="ARBA" id="ARBA00022723"/>
    </source>
</evidence>
<evidence type="ECO:0000256" key="3">
    <source>
        <dbReference type="ARBA" id="ARBA00022896"/>
    </source>
</evidence>
<protein>
    <recommendedName>
        <fullName evidence="7">Fe2OG dioxygenase domain-containing protein</fullName>
    </recommendedName>
</protein>
<keyword evidence="9" id="KW-1185">Reference proteome</keyword>
<evidence type="ECO:0000313" key="9">
    <source>
        <dbReference type="Proteomes" id="UP000594262"/>
    </source>
</evidence>
<dbReference type="EnsemblMetazoa" id="CLYHEMT007966.1">
    <property type="protein sequence ID" value="CLYHEMP007966.1"/>
    <property type="gene ID" value="CLYHEMG007966"/>
</dbReference>